<accession>A0A8J2KTR2</accession>
<evidence type="ECO:0000313" key="2">
    <source>
        <dbReference type="Proteomes" id="UP000708208"/>
    </source>
</evidence>
<proteinExistence type="predicted"/>
<protein>
    <submittedName>
        <fullName evidence="1">Uncharacterized protein</fullName>
    </submittedName>
</protein>
<comment type="caution">
    <text evidence="1">The sequence shown here is derived from an EMBL/GenBank/DDBJ whole genome shotgun (WGS) entry which is preliminary data.</text>
</comment>
<reference evidence="1" key="1">
    <citation type="submission" date="2021-06" db="EMBL/GenBank/DDBJ databases">
        <authorList>
            <person name="Hodson N. C."/>
            <person name="Mongue J. A."/>
            <person name="Jaron S. K."/>
        </authorList>
    </citation>
    <scope>NUCLEOTIDE SEQUENCE</scope>
</reference>
<dbReference type="Proteomes" id="UP000708208">
    <property type="component" value="Unassembled WGS sequence"/>
</dbReference>
<dbReference type="AlphaFoldDB" id="A0A8J2KTR2"/>
<gene>
    <name evidence="1" type="ORF">AFUS01_LOCUS33787</name>
</gene>
<name>A0A8J2KTR2_9HEXA</name>
<sequence>MRRMSIEWRRKKSLTRFCLGTPPQSIDTSILTILVPGETV</sequence>
<feature type="non-terminal residue" evidence="1">
    <location>
        <position position="1"/>
    </location>
</feature>
<organism evidence="1 2">
    <name type="scientific">Allacma fusca</name>
    <dbReference type="NCBI Taxonomy" id="39272"/>
    <lineage>
        <taxon>Eukaryota</taxon>
        <taxon>Metazoa</taxon>
        <taxon>Ecdysozoa</taxon>
        <taxon>Arthropoda</taxon>
        <taxon>Hexapoda</taxon>
        <taxon>Collembola</taxon>
        <taxon>Symphypleona</taxon>
        <taxon>Sminthuridae</taxon>
        <taxon>Allacma</taxon>
    </lineage>
</organism>
<evidence type="ECO:0000313" key="1">
    <source>
        <dbReference type="EMBL" id="CAG7823577.1"/>
    </source>
</evidence>
<dbReference type="EMBL" id="CAJVCH010529962">
    <property type="protein sequence ID" value="CAG7823577.1"/>
    <property type="molecule type" value="Genomic_DNA"/>
</dbReference>
<keyword evidence="2" id="KW-1185">Reference proteome</keyword>